<dbReference type="Proteomes" id="UP000246145">
    <property type="component" value="Unassembled WGS sequence"/>
</dbReference>
<dbReference type="OrthoDB" id="8576060at2"/>
<keyword evidence="4 5" id="KW-0472">Membrane</keyword>
<evidence type="ECO:0000259" key="6">
    <source>
        <dbReference type="Pfam" id="PF04932"/>
    </source>
</evidence>
<feature type="transmembrane region" description="Helical" evidence="5">
    <location>
        <begin position="115"/>
        <end position="135"/>
    </location>
</feature>
<proteinExistence type="predicted"/>
<gene>
    <name evidence="7" type="ORF">C7440_0237</name>
</gene>
<feature type="transmembrane region" description="Helical" evidence="5">
    <location>
        <begin position="56"/>
        <end position="74"/>
    </location>
</feature>
<feature type="transmembrane region" description="Helical" evidence="5">
    <location>
        <begin position="86"/>
        <end position="103"/>
    </location>
</feature>
<dbReference type="EMBL" id="QEKO01000001">
    <property type="protein sequence ID" value="PVY67854.1"/>
    <property type="molecule type" value="Genomic_DNA"/>
</dbReference>
<evidence type="ECO:0000256" key="5">
    <source>
        <dbReference type="SAM" id="Phobius"/>
    </source>
</evidence>
<keyword evidence="8" id="KW-1185">Reference proteome</keyword>
<evidence type="ECO:0000256" key="4">
    <source>
        <dbReference type="ARBA" id="ARBA00023136"/>
    </source>
</evidence>
<comment type="caution">
    <text evidence="7">The sequence shown here is derived from an EMBL/GenBank/DDBJ whole genome shotgun (WGS) entry which is preliminary data.</text>
</comment>
<keyword evidence="7" id="KW-0436">Ligase</keyword>
<reference evidence="7 8" key="1">
    <citation type="submission" date="2018-04" db="EMBL/GenBank/DDBJ databases">
        <title>Genomic Encyclopedia of Type Strains, Phase IV (KMG-IV): sequencing the most valuable type-strain genomes for metagenomic binning, comparative biology and taxonomic classification.</title>
        <authorList>
            <person name="Goeker M."/>
        </authorList>
    </citation>
    <scope>NUCLEOTIDE SEQUENCE [LARGE SCALE GENOMIC DNA]</scope>
    <source>
        <strain evidence="7 8">DSM 10065</strain>
    </source>
</reference>
<feature type="transmembrane region" description="Helical" evidence="5">
    <location>
        <begin position="221"/>
        <end position="241"/>
    </location>
</feature>
<feature type="transmembrane region" description="Helical" evidence="5">
    <location>
        <begin position="141"/>
        <end position="162"/>
    </location>
</feature>
<evidence type="ECO:0000256" key="3">
    <source>
        <dbReference type="ARBA" id="ARBA00022989"/>
    </source>
</evidence>
<evidence type="ECO:0000313" key="7">
    <source>
        <dbReference type="EMBL" id="PVY67854.1"/>
    </source>
</evidence>
<dbReference type="Pfam" id="PF04932">
    <property type="entry name" value="Wzy_C"/>
    <property type="match status" value="1"/>
</dbReference>
<dbReference type="InterPro" id="IPR051533">
    <property type="entry name" value="WaaL-like"/>
</dbReference>
<evidence type="ECO:0000256" key="2">
    <source>
        <dbReference type="ARBA" id="ARBA00022692"/>
    </source>
</evidence>
<dbReference type="PANTHER" id="PTHR37422">
    <property type="entry name" value="TEICHURONIC ACID BIOSYNTHESIS PROTEIN TUAE"/>
    <property type="match status" value="1"/>
</dbReference>
<dbReference type="InterPro" id="IPR007016">
    <property type="entry name" value="O-antigen_ligase-rel_domated"/>
</dbReference>
<dbReference type="PANTHER" id="PTHR37422:SF13">
    <property type="entry name" value="LIPOPOLYSACCHARIDE BIOSYNTHESIS PROTEIN PA4999-RELATED"/>
    <property type="match status" value="1"/>
</dbReference>
<dbReference type="GO" id="GO:0016874">
    <property type="term" value="F:ligase activity"/>
    <property type="evidence" value="ECO:0007669"/>
    <property type="project" value="UniProtKB-KW"/>
</dbReference>
<organism evidence="7 8">
    <name type="scientific">Pusillimonas noertemannii</name>
    <dbReference type="NCBI Taxonomy" id="305977"/>
    <lineage>
        <taxon>Bacteria</taxon>
        <taxon>Pseudomonadati</taxon>
        <taxon>Pseudomonadota</taxon>
        <taxon>Betaproteobacteria</taxon>
        <taxon>Burkholderiales</taxon>
        <taxon>Alcaligenaceae</taxon>
        <taxon>Pusillimonas</taxon>
    </lineage>
</organism>
<feature type="transmembrane region" description="Helical" evidence="5">
    <location>
        <begin position="365"/>
        <end position="383"/>
    </location>
</feature>
<feature type="transmembrane region" description="Helical" evidence="5">
    <location>
        <begin position="197"/>
        <end position="214"/>
    </location>
</feature>
<feature type="transmembrane region" description="Helical" evidence="5">
    <location>
        <begin position="324"/>
        <end position="344"/>
    </location>
</feature>
<feature type="transmembrane region" description="Helical" evidence="5">
    <location>
        <begin position="174"/>
        <end position="191"/>
    </location>
</feature>
<keyword evidence="3 5" id="KW-1133">Transmembrane helix</keyword>
<accession>A0A2U1CPT7</accession>
<evidence type="ECO:0000256" key="1">
    <source>
        <dbReference type="ARBA" id="ARBA00004141"/>
    </source>
</evidence>
<protein>
    <submittedName>
        <fullName evidence="7">O-antigen ligase</fullName>
    </submittedName>
</protein>
<sequence length="413" mass="45416">MLSLLIVALYTLLPITLLTSYSLPSGVFYGLIAASLILLSRHGFAEAWRRTQAYRGLIVSYSVLFLAVASSSLYYGEWAGANSEGALRFFLGLWVLLLALGHIERLSLRQAAWGVYIASFVSSGILLWLTLNVHARPVTPGLILTTYTSIMLLLGAISLYSIQWRLTHYIKLETSIKVLAALAAFGGFFTAQTRTGLLGLPIFTVLAMLLFSGMRRPARSVAWFTLAAAVFVVATLTNGALMERITQGIEEVQACHDENKIEYNSMCIRLQLWRSAIDAGASKPWVGLGDGGKFIDYLQDVAIPKGLTGQHVVDEYFGEPHSDLMLMFAGFGFPGLLGLLLIYAAPCTYFLPRLFKTEASFQSKAAAAMGLAVCLGFLFFGLTETMFRRMNTIGFYTAMIAWLMVLSEPRKVD</sequence>
<dbReference type="GO" id="GO:0016020">
    <property type="term" value="C:membrane"/>
    <property type="evidence" value="ECO:0007669"/>
    <property type="project" value="UniProtKB-SubCell"/>
</dbReference>
<name>A0A2U1CPT7_9BURK</name>
<comment type="subcellular location">
    <subcellularLocation>
        <location evidence="1">Membrane</location>
        <topology evidence="1">Multi-pass membrane protein</topology>
    </subcellularLocation>
</comment>
<dbReference type="AlphaFoldDB" id="A0A2U1CPT7"/>
<keyword evidence="2 5" id="KW-0812">Transmembrane</keyword>
<feature type="domain" description="O-antigen ligase-related" evidence="6">
    <location>
        <begin position="179"/>
        <end position="339"/>
    </location>
</feature>
<evidence type="ECO:0000313" key="8">
    <source>
        <dbReference type="Proteomes" id="UP000246145"/>
    </source>
</evidence>